<dbReference type="EMBL" id="CAJGYO010000009">
    <property type="protein sequence ID" value="CAD6254940.1"/>
    <property type="molecule type" value="Genomic_DNA"/>
</dbReference>
<keyword evidence="3" id="KW-1185">Reference proteome</keyword>
<sequence>MNPNSKLLLDEMHRLFKEQKTQIDERFAESDRKLDERFTDNSRKLDIHFTEVDDSITNRIAEFDNTITKRLADSDLNWEQRITDSELRQSALITDVGKRHADGVSLIGKSDGALEAWRQESEGAVDDVKLKVDKLTKYWDRSFLDQAAASTGVISSAPPILEQTAACSPASNTAARPSGHHVFSTTRADGIEETSPQSHSPANGMQLTPHVGTSMLHGVVPKTHHHTNHHNDNGRLSTCRRARSRLAANPPRLPQSLLAGLWLVTKLRISRTSVSWTQQTCMQNPQDPQDGQVFHGLNLKLKEAPVHLVHRGEMADSNKRSEFHAHDRGASFKSAMRTAVPTTRPLPIAAAAGDKLLAKATAPDTDDKLSKLRSYRQARDLCDVCAEKWFRDHNSASFLTASVAEQLPQLLRTPLTASVKVANGHLLQCTEAILGCCFSLGDYQFQHDLHILSLESYDLILGIDSLELYSPMEVHWQAKWLSIPYKGDTVVLQGLTSVSDTELVVQLLAVEAPNSNHDAVQLPDDIAALLAEFPSVFQLVLGAVEPPQLGEEGPEVGHHELRGGADDPDAAAVEGPGLREEGVVAVARDHITPGLQRPRRNSSAAGKAGGELVGAGPAAAA</sequence>
<dbReference type="OrthoDB" id="691090at2759"/>
<gene>
    <name evidence="2" type="ORF">NCGR_LOCUS38537</name>
</gene>
<dbReference type="InterPro" id="IPR021109">
    <property type="entry name" value="Peptidase_aspartic_dom_sf"/>
</dbReference>
<dbReference type="Proteomes" id="UP000604825">
    <property type="component" value="Unassembled WGS sequence"/>
</dbReference>
<name>A0A811QFZ8_9POAL</name>
<feature type="compositionally biased region" description="Basic and acidic residues" evidence="1">
    <location>
        <begin position="555"/>
        <end position="565"/>
    </location>
</feature>
<protein>
    <submittedName>
        <fullName evidence="2">Uncharacterized protein</fullName>
    </submittedName>
</protein>
<evidence type="ECO:0000256" key="1">
    <source>
        <dbReference type="SAM" id="MobiDB-lite"/>
    </source>
</evidence>
<dbReference type="Gene3D" id="2.40.70.10">
    <property type="entry name" value="Acid Proteases"/>
    <property type="match status" value="1"/>
</dbReference>
<evidence type="ECO:0000313" key="2">
    <source>
        <dbReference type="EMBL" id="CAD6254940.1"/>
    </source>
</evidence>
<dbReference type="CDD" id="cd00303">
    <property type="entry name" value="retropepsin_like"/>
    <property type="match status" value="1"/>
</dbReference>
<accession>A0A811QFZ8</accession>
<evidence type="ECO:0000313" key="3">
    <source>
        <dbReference type="Proteomes" id="UP000604825"/>
    </source>
</evidence>
<feature type="region of interest" description="Disordered" evidence="1">
    <location>
        <begin position="548"/>
        <end position="621"/>
    </location>
</feature>
<proteinExistence type="predicted"/>
<organism evidence="2 3">
    <name type="scientific">Miscanthus lutarioriparius</name>
    <dbReference type="NCBI Taxonomy" id="422564"/>
    <lineage>
        <taxon>Eukaryota</taxon>
        <taxon>Viridiplantae</taxon>
        <taxon>Streptophyta</taxon>
        <taxon>Embryophyta</taxon>
        <taxon>Tracheophyta</taxon>
        <taxon>Spermatophyta</taxon>
        <taxon>Magnoliopsida</taxon>
        <taxon>Liliopsida</taxon>
        <taxon>Poales</taxon>
        <taxon>Poaceae</taxon>
        <taxon>PACMAD clade</taxon>
        <taxon>Panicoideae</taxon>
        <taxon>Andropogonodae</taxon>
        <taxon>Andropogoneae</taxon>
        <taxon>Saccharinae</taxon>
        <taxon>Miscanthus</taxon>
    </lineage>
</organism>
<dbReference type="AlphaFoldDB" id="A0A811QFZ8"/>
<feature type="compositionally biased region" description="Basic and acidic residues" evidence="1">
    <location>
        <begin position="577"/>
        <end position="591"/>
    </location>
</feature>
<comment type="caution">
    <text evidence="2">The sequence shown here is derived from an EMBL/GenBank/DDBJ whole genome shotgun (WGS) entry which is preliminary data.</text>
</comment>
<reference evidence="2" key="1">
    <citation type="submission" date="2020-10" db="EMBL/GenBank/DDBJ databases">
        <authorList>
            <person name="Han B."/>
            <person name="Lu T."/>
            <person name="Zhao Q."/>
            <person name="Huang X."/>
            <person name="Zhao Y."/>
        </authorList>
    </citation>
    <scope>NUCLEOTIDE SEQUENCE</scope>
</reference>